<evidence type="ECO:0000313" key="10">
    <source>
        <dbReference type="EMBL" id="MFD1717876.1"/>
    </source>
</evidence>
<evidence type="ECO:0000259" key="9">
    <source>
        <dbReference type="Pfam" id="PF00999"/>
    </source>
</evidence>
<feature type="transmembrane region" description="Helical" evidence="8">
    <location>
        <begin position="287"/>
        <end position="306"/>
    </location>
</feature>
<proteinExistence type="predicted"/>
<feature type="transmembrane region" description="Helical" evidence="8">
    <location>
        <begin position="344"/>
        <end position="361"/>
    </location>
</feature>
<keyword evidence="3" id="KW-0050">Antiport</keyword>
<name>A0ABW4L2V1_9MICO</name>
<dbReference type="EMBL" id="JBHUEE010000004">
    <property type="protein sequence ID" value="MFD1717876.1"/>
    <property type="molecule type" value="Genomic_DNA"/>
</dbReference>
<evidence type="ECO:0000256" key="3">
    <source>
        <dbReference type="ARBA" id="ARBA00022449"/>
    </source>
</evidence>
<evidence type="ECO:0000256" key="5">
    <source>
        <dbReference type="ARBA" id="ARBA00022989"/>
    </source>
</evidence>
<feature type="transmembrane region" description="Helical" evidence="8">
    <location>
        <begin position="97"/>
        <end position="126"/>
    </location>
</feature>
<feature type="domain" description="Cation/H+ exchanger transmembrane" evidence="9">
    <location>
        <begin position="9"/>
        <end position="397"/>
    </location>
</feature>
<dbReference type="PANTHER" id="PTHR32507">
    <property type="entry name" value="NA(+)/H(+) ANTIPORTER 1"/>
    <property type="match status" value="1"/>
</dbReference>
<evidence type="ECO:0000256" key="6">
    <source>
        <dbReference type="ARBA" id="ARBA00023065"/>
    </source>
</evidence>
<keyword evidence="6" id="KW-0406">Ion transport</keyword>
<sequence>MLYAAAGVAALLAALLPRLLSGAPTSMPMVFLGAGILGFALMDDLPDPDPIAHQAVAEHITELTVIVSLMGAGLALDRPFGRRRWSTTWRLLGLTMPMTVIAVAVLGSWFLGLGAAAAILLAAALAPTDPVLANEVQVGEPTEEEGKEDETRFGLTSEAGLNDGLAFPFTYLAITVAAAGFAPAALGSWVAIDVLWRIVAGAAVGLGVGTGLAALFFRARPARLRLAESGEGFVALAATFGAYGLAEVIEGYGFIAVFVCAVAIRAAERDHGYHNVLHDYIEQVERLLTVVVLVLLGGAVARGLFAELTWQQILLAAVVLVVVRPAAGWVGLTRSGVERGDRAAISYFGIRGIGSLYYLSYGLGEGEFGHAETLWGVVGLVVVGSVVLHGVTATPVMGLVDRMRGDRSGEPPA</sequence>
<dbReference type="InterPro" id="IPR006153">
    <property type="entry name" value="Cation/H_exchanger_TM"/>
</dbReference>
<feature type="transmembrane region" description="Helical" evidence="8">
    <location>
        <begin position="165"/>
        <end position="187"/>
    </location>
</feature>
<keyword evidence="4 8" id="KW-0812">Transmembrane</keyword>
<evidence type="ECO:0000256" key="7">
    <source>
        <dbReference type="ARBA" id="ARBA00023136"/>
    </source>
</evidence>
<evidence type="ECO:0000256" key="2">
    <source>
        <dbReference type="ARBA" id="ARBA00022448"/>
    </source>
</evidence>
<feature type="transmembrane region" description="Helical" evidence="8">
    <location>
        <begin position="373"/>
        <end position="400"/>
    </location>
</feature>
<comment type="caution">
    <text evidence="10">The sequence shown here is derived from an EMBL/GenBank/DDBJ whole genome shotgun (WGS) entry which is preliminary data.</text>
</comment>
<feature type="transmembrane region" description="Helical" evidence="8">
    <location>
        <begin position="51"/>
        <end position="76"/>
    </location>
</feature>
<organism evidence="10 11">
    <name type="scientific">Georgenia deserti</name>
    <dbReference type="NCBI Taxonomy" id="2093781"/>
    <lineage>
        <taxon>Bacteria</taxon>
        <taxon>Bacillati</taxon>
        <taxon>Actinomycetota</taxon>
        <taxon>Actinomycetes</taxon>
        <taxon>Micrococcales</taxon>
        <taxon>Bogoriellaceae</taxon>
        <taxon>Georgenia</taxon>
    </lineage>
</organism>
<feature type="transmembrane region" description="Helical" evidence="8">
    <location>
        <begin position="312"/>
        <end position="332"/>
    </location>
</feature>
<reference evidence="11" key="1">
    <citation type="journal article" date="2019" name="Int. J. Syst. Evol. Microbiol.">
        <title>The Global Catalogue of Microorganisms (GCM) 10K type strain sequencing project: providing services to taxonomists for standard genome sequencing and annotation.</title>
        <authorList>
            <consortium name="The Broad Institute Genomics Platform"/>
            <consortium name="The Broad Institute Genome Sequencing Center for Infectious Disease"/>
            <person name="Wu L."/>
            <person name="Ma J."/>
        </authorList>
    </citation>
    <scope>NUCLEOTIDE SEQUENCE [LARGE SCALE GENOMIC DNA]</scope>
    <source>
        <strain evidence="11">JCM 17130</strain>
    </source>
</reference>
<keyword evidence="11" id="KW-1185">Reference proteome</keyword>
<dbReference type="Pfam" id="PF00999">
    <property type="entry name" value="Na_H_Exchanger"/>
    <property type="match status" value="1"/>
</dbReference>
<feature type="transmembrane region" description="Helical" evidence="8">
    <location>
        <begin position="249"/>
        <end position="267"/>
    </location>
</feature>
<keyword evidence="5 8" id="KW-1133">Transmembrane helix</keyword>
<protein>
    <submittedName>
        <fullName evidence="10">Cation:proton antiporter</fullName>
    </submittedName>
</protein>
<gene>
    <name evidence="10" type="ORF">ACFSE6_08525</name>
</gene>
<evidence type="ECO:0000313" key="11">
    <source>
        <dbReference type="Proteomes" id="UP001597277"/>
    </source>
</evidence>
<keyword evidence="2" id="KW-0813">Transport</keyword>
<dbReference type="PANTHER" id="PTHR32507:SF8">
    <property type="entry name" value="CNH1P"/>
    <property type="match status" value="1"/>
</dbReference>
<dbReference type="Proteomes" id="UP001597277">
    <property type="component" value="Unassembled WGS sequence"/>
</dbReference>
<dbReference type="RefSeq" id="WP_388005054.1">
    <property type="nucleotide sequence ID" value="NZ_JBHUEE010000004.1"/>
</dbReference>
<keyword evidence="7 8" id="KW-0472">Membrane</keyword>
<evidence type="ECO:0000256" key="8">
    <source>
        <dbReference type="SAM" id="Phobius"/>
    </source>
</evidence>
<evidence type="ECO:0000256" key="1">
    <source>
        <dbReference type="ARBA" id="ARBA00004651"/>
    </source>
</evidence>
<evidence type="ECO:0000256" key="4">
    <source>
        <dbReference type="ARBA" id="ARBA00022692"/>
    </source>
</evidence>
<feature type="transmembrane region" description="Helical" evidence="8">
    <location>
        <begin position="194"/>
        <end position="217"/>
    </location>
</feature>
<accession>A0ABW4L2V1</accession>
<comment type="subcellular location">
    <subcellularLocation>
        <location evidence="1">Cell membrane</location>
        <topology evidence="1">Multi-pass membrane protein</topology>
    </subcellularLocation>
</comment>